<evidence type="ECO:0000313" key="3">
    <source>
        <dbReference type="Proteomes" id="UP000317648"/>
    </source>
</evidence>
<dbReference type="NCBIfam" id="NF033519">
    <property type="entry name" value="transpos_ISAzo13"/>
    <property type="match status" value="1"/>
</dbReference>
<dbReference type="EMBL" id="CP036433">
    <property type="protein sequence ID" value="QDU92261.1"/>
    <property type="molecule type" value="Genomic_DNA"/>
</dbReference>
<name>A0A518DK99_9BACT</name>
<dbReference type="Pfam" id="PF07592">
    <property type="entry name" value="DDE_Tnp_ISAZ013"/>
    <property type="match status" value="1"/>
</dbReference>
<reference evidence="2 3" key="1">
    <citation type="submission" date="2019-02" db="EMBL/GenBank/DDBJ databases">
        <title>Deep-cultivation of Planctomycetes and their phenomic and genomic characterization uncovers novel biology.</title>
        <authorList>
            <person name="Wiegand S."/>
            <person name="Jogler M."/>
            <person name="Boedeker C."/>
            <person name="Pinto D."/>
            <person name="Vollmers J."/>
            <person name="Rivas-Marin E."/>
            <person name="Kohn T."/>
            <person name="Peeters S.H."/>
            <person name="Heuer A."/>
            <person name="Rast P."/>
            <person name="Oberbeckmann S."/>
            <person name="Bunk B."/>
            <person name="Jeske O."/>
            <person name="Meyerdierks A."/>
            <person name="Storesund J.E."/>
            <person name="Kallscheuer N."/>
            <person name="Luecker S."/>
            <person name="Lage O.M."/>
            <person name="Pohl T."/>
            <person name="Merkel B.J."/>
            <person name="Hornburger P."/>
            <person name="Mueller R.-W."/>
            <person name="Bruemmer F."/>
            <person name="Labrenz M."/>
            <person name="Spormann A.M."/>
            <person name="Op den Camp H."/>
            <person name="Overmann J."/>
            <person name="Amann R."/>
            <person name="Jetten M.S.M."/>
            <person name="Mascher T."/>
            <person name="Medema M.H."/>
            <person name="Devos D.P."/>
            <person name="Kaster A.-K."/>
            <person name="Ovreas L."/>
            <person name="Rohde M."/>
            <person name="Galperin M.Y."/>
            <person name="Jogler C."/>
        </authorList>
    </citation>
    <scope>NUCLEOTIDE SEQUENCE [LARGE SCALE GENOMIC DNA]</scope>
    <source>
        <strain evidence="2 3">Pla85_3_4</strain>
    </source>
</reference>
<dbReference type="Proteomes" id="UP000317648">
    <property type="component" value="Chromosome"/>
</dbReference>
<accession>A0A518DK99</accession>
<protein>
    <submittedName>
        <fullName evidence="2">Rhodopirellula transposase</fullName>
    </submittedName>
</protein>
<dbReference type="InterPro" id="IPR011518">
    <property type="entry name" value="Transposase_36"/>
</dbReference>
<dbReference type="OrthoDB" id="251456at2"/>
<dbReference type="AlphaFoldDB" id="A0A518DK99"/>
<evidence type="ECO:0000313" key="2">
    <source>
        <dbReference type="EMBL" id="QDU92261.1"/>
    </source>
</evidence>
<dbReference type="KEGG" id="lcre:Pla8534_00060"/>
<sequence>MAFQFESPYSAQTERRMKNVFQSLSEKERRRYAAIETVKLGRGGLRYMAELLGCSEHAIRHGIRELDSLPHDELGDRQRAPGGGRKPKIEQQPEIEDQLFEIVDVHIAGSPDEPDIVWTHLSPQAIAETLHQNGASISAPTVADWLAENDIRRRKIEKSIAGGQSPDRNAQFEQIARLREEFEDSGDPIFSIDTKAKEQLGTMYRAGRAYCNHPQKAFDHDYPSWSDGVLIPHGIYDMARNHGHLNLGLSHDTSEFACASFWWYWRRIGRFHYPDASRILWLCDGGGSNSSRHWIFKQDLSQLADRIGLPIHVAHYPPYCSKYNPIERRFFSHVGRTCRGLLLRSAKFAAELMRKTTTTTGLSTTAHILRGAFELKRKATQEFMDRMPIHFSDLLPRLNYTAVPG</sequence>
<organism evidence="2 3">
    <name type="scientific">Lignipirellula cremea</name>
    <dbReference type="NCBI Taxonomy" id="2528010"/>
    <lineage>
        <taxon>Bacteria</taxon>
        <taxon>Pseudomonadati</taxon>
        <taxon>Planctomycetota</taxon>
        <taxon>Planctomycetia</taxon>
        <taxon>Pirellulales</taxon>
        <taxon>Pirellulaceae</taxon>
        <taxon>Lignipirellula</taxon>
    </lineage>
</organism>
<gene>
    <name evidence="2" type="ORF">Pla8534_00060</name>
</gene>
<proteinExistence type="predicted"/>
<feature type="region of interest" description="Disordered" evidence="1">
    <location>
        <begin position="69"/>
        <end position="91"/>
    </location>
</feature>
<feature type="compositionally biased region" description="Basic and acidic residues" evidence="1">
    <location>
        <begin position="69"/>
        <end position="79"/>
    </location>
</feature>
<keyword evidence="3" id="KW-1185">Reference proteome</keyword>
<evidence type="ECO:0000256" key="1">
    <source>
        <dbReference type="SAM" id="MobiDB-lite"/>
    </source>
</evidence>